<keyword evidence="2" id="KW-0378">Hydrolase</keyword>
<dbReference type="PANTHER" id="PTHR17630:SF44">
    <property type="entry name" value="PROTEIN AIM2"/>
    <property type="match status" value="1"/>
</dbReference>
<dbReference type="SUPFAM" id="SSF53474">
    <property type="entry name" value="alpha/beta-Hydrolases"/>
    <property type="match status" value="1"/>
</dbReference>
<organism evidence="2 3">
    <name type="scientific">Punctularia strigosozonata (strain HHB-11173)</name>
    <name type="common">White-rot fungus</name>
    <dbReference type="NCBI Taxonomy" id="741275"/>
    <lineage>
        <taxon>Eukaryota</taxon>
        <taxon>Fungi</taxon>
        <taxon>Dikarya</taxon>
        <taxon>Basidiomycota</taxon>
        <taxon>Agaricomycotina</taxon>
        <taxon>Agaricomycetes</taxon>
        <taxon>Corticiales</taxon>
        <taxon>Punctulariaceae</taxon>
        <taxon>Punctularia</taxon>
    </lineage>
</organism>
<dbReference type="HOGENOM" id="CLU_054590_2_1_1"/>
<dbReference type="EMBL" id="JH687552">
    <property type="protein sequence ID" value="EIN04822.1"/>
    <property type="molecule type" value="Genomic_DNA"/>
</dbReference>
<gene>
    <name evidence="2" type="ORF">PUNSTDRAFT_92240</name>
</gene>
<evidence type="ECO:0000313" key="2">
    <source>
        <dbReference type="EMBL" id="EIN04822.1"/>
    </source>
</evidence>
<dbReference type="InterPro" id="IPR002925">
    <property type="entry name" value="Dienelactn_hydro"/>
</dbReference>
<feature type="domain" description="Dienelactone hydrolase" evidence="1">
    <location>
        <begin position="16"/>
        <end position="254"/>
    </location>
</feature>
<dbReference type="GeneID" id="18886502"/>
<dbReference type="PANTHER" id="PTHR17630">
    <property type="entry name" value="DIENELACTONE HYDROLASE"/>
    <property type="match status" value="1"/>
</dbReference>
<dbReference type="InterPro" id="IPR029058">
    <property type="entry name" value="AB_hydrolase_fold"/>
</dbReference>
<accession>R7S4S7</accession>
<dbReference type="eggNOG" id="KOG3043">
    <property type="taxonomic scope" value="Eukaryota"/>
</dbReference>
<dbReference type="Pfam" id="PF01738">
    <property type="entry name" value="DLH"/>
    <property type="match status" value="1"/>
</dbReference>
<dbReference type="GO" id="GO:0016787">
    <property type="term" value="F:hydrolase activity"/>
    <property type="evidence" value="ECO:0007669"/>
    <property type="project" value="UniProtKB-KW"/>
</dbReference>
<keyword evidence="3" id="KW-1185">Reference proteome</keyword>
<dbReference type="OrthoDB" id="10019231at2759"/>
<name>R7S4S7_PUNST</name>
<dbReference type="Gene3D" id="3.40.50.1820">
    <property type="entry name" value="alpha/beta hydrolase"/>
    <property type="match status" value="1"/>
</dbReference>
<dbReference type="AlphaFoldDB" id="R7S4S7"/>
<proteinExistence type="predicted"/>
<dbReference type="KEGG" id="psq:PUNSTDRAFT_92240"/>
<dbReference type="Proteomes" id="UP000054196">
    <property type="component" value="Unassembled WGS sequence"/>
</dbReference>
<protein>
    <submittedName>
        <fullName evidence="2">Alpha/beta-hydrolase</fullName>
    </submittedName>
</protein>
<evidence type="ECO:0000313" key="3">
    <source>
        <dbReference type="Proteomes" id="UP000054196"/>
    </source>
</evidence>
<dbReference type="RefSeq" id="XP_007387745.1">
    <property type="nucleotide sequence ID" value="XM_007387683.1"/>
</dbReference>
<sequence>MEGAAKGEVVQIGPLATYVAEPPAPNAHPDTAIVFFTDVFGLRLNNPKLMADKMAETTGIRVYVPDLFFGEGLDPDSLPIPDTAEAARNQTGILWTVKKTFTIAGLVPWYLRHKASKHLGHADEFIQALKTEHGLKTLGAVGYCYGAPFCTRYNASGDAQAIVLVHPSSLKAPDDFASLRAPVSFALAEEDHAFGPELAAQAKAALKDKPFDVEFVTYKGTAHGFGCRPNYAIEDVRKGFEGAFAQTCSFFKKHLI</sequence>
<evidence type="ECO:0000259" key="1">
    <source>
        <dbReference type="Pfam" id="PF01738"/>
    </source>
</evidence>
<reference evidence="3" key="1">
    <citation type="journal article" date="2012" name="Science">
        <title>The Paleozoic origin of enzymatic lignin decomposition reconstructed from 31 fungal genomes.</title>
        <authorList>
            <person name="Floudas D."/>
            <person name="Binder M."/>
            <person name="Riley R."/>
            <person name="Barry K."/>
            <person name="Blanchette R.A."/>
            <person name="Henrissat B."/>
            <person name="Martinez A.T."/>
            <person name="Otillar R."/>
            <person name="Spatafora J.W."/>
            <person name="Yadav J.S."/>
            <person name="Aerts A."/>
            <person name="Benoit I."/>
            <person name="Boyd A."/>
            <person name="Carlson A."/>
            <person name="Copeland A."/>
            <person name="Coutinho P.M."/>
            <person name="de Vries R.P."/>
            <person name="Ferreira P."/>
            <person name="Findley K."/>
            <person name="Foster B."/>
            <person name="Gaskell J."/>
            <person name="Glotzer D."/>
            <person name="Gorecki P."/>
            <person name="Heitman J."/>
            <person name="Hesse C."/>
            <person name="Hori C."/>
            <person name="Igarashi K."/>
            <person name="Jurgens J.A."/>
            <person name="Kallen N."/>
            <person name="Kersten P."/>
            <person name="Kohler A."/>
            <person name="Kuees U."/>
            <person name="Kumar T.K.A."/>
            <person name="Kuo A."/>
            <person name="LaButti K."/>
            <person name="Larrondo L.F."/>
            <person name="Lindquist E."/>
            <person name="Ling A."/>
            <person name="Lombard V."/>
            <person name="Lucas S."/>
            <person name="Lundell T."/>
            <person name="Martin R."/>
            <person name="McLaughlin D.J."/>
            <person name="Morgenstern I."/>
            <person name="Morin E."/>
            <person name="Murat C."/>
            <person name="Nagy L.G."/>
            <person name="Nolan M."/>
            <person name="Ohm R.A."/>
            <person name="Patyshakuliyeva A."/>
            <person name="Rokas A."/>
            <person name="Ruiz-Duenas F.J."/>
            <person name="Sabat G."/>
            <person name="Salamov A."/>
            <person name="Samejima M."/>
            <person name="Schmutz J."/>
            <person name="Slot J.C."/>
            <person name="St John F."/>
            <person name="Stenlid J."/>
            <person name="Sun H."/>
            <person name="Sun S."/>
            <person name="Syed K."/>
            <person name="Tsang A."/>
            <person name="Wiebenga A."/>
            <person name="Young D."/>
            <person name="Pisabarro A."/>
            <person name="Eastwood D.C."/>
            <person name="Martin F."/>
            <person name="Cullen D."/>
            <person name="Grigoriev I.V."/>
            <person name="Hibbett D.S."/>
        </authorList>
    </citation>
    <scope>NUCLEOTIDE SEQUENCE [LARGE SCALE GENOMIC DNA]</scope>
    <source>
        <strain evidence="3">HHB-11173 SS5</strain>
    </source>
</reference>